<evidence type="ECO:0000313" key="14">
    <source>
        <dbReference type="EMBL" id="QSE97914.1"/>
    </source>
</evidence>
<accession>A0A975A105</accession>
<dbReference type="SUPFAM" id="SSF55874">
    <property type="entry name" value="ATPase domain of HSP90 chaperone/DNA topoisomerase II/histidine kinase"/>
    <property type="match status" value="1"/>
</dbReference>
<dbReference type="PANTHER" id="PTHR24421:SF10">
    <property type="entry name" value="NITRATE_NITRITE SENSOR PROTEIN NARQ"/>
    <property type="match status" value="1"/>
</dbReference>
<dbReference type="Gene3D" id="1.25.40.10">
    <property type="entry name" value="Tetratricopeptide repeat domain"/>
    <property type="match status" value="2"/>
</dbReference>
<keyword evidence="15" id="KW-1185">Reference proteome</keyword>
<feature type="repeat" description="TPR" evidence="9">
    <location>
        <begin position="136"/>
        <end position="169"/>
    </location>
</feature>
<dbReference type="Pfam" id="PF13424">
    <property type="entry name" value="TPR_12"/>
    <property type="match status" value="2"/>
</dbReference>
<evidence type="ECO:0000256" key="8">
    <source>
        <dbReference type="ARBA" id="ARBA00023012"/>
    </source>
</evidence>
<keyword evidence="11" id="KW-1133">Transmembrane helix</keyword>
<evidence type="ECO:0000313" key="15">
    <source>
        <dbReference type="Proteomes" id="UP000662783"/>
    </source>
</evidence>
<dbReference type="CDD" id="cd16917">
    <property type="entry name" value="HATPase_UhpB-NarQ-NarX-like"/>
    <property type="match status" value="1"/>
</dbReference>
<sequence length="680" mass="77073">MLSLLLLILFNTNPAPSDNYASAEVYHEKGAYDSAILKYKLAIAGYIQIDSTDKIGEAYYNMAKAYYSSYQDSNAITALDTASMYFKRAGNKLRLAVSINLKGNYLSDFGLNEEAIDHYKKSIQIAEEIGDKRVESFALNNLGLVYTDLGDYENALAALIKSYNIKLNRNAPPKELAASKLNIGSVLDLLGKPDEALQAYYEGILLKRKAGDSLGVAKILGNMAVIEKNRNNDVKAISLIQQSNDILNTTPDDELKYVNLTNLGGLSKKRNAFEDARNYYLQALDIAIKYDGKNEMSDLYYNLGELDFVQGNYLSAIEHLKKSLSITQTTQSQIQKKDIYSKLAQCYSQINEYDQAFEYLVLSNELRDSIYQFERIQTLEELQAKYDTENKQREIENQQLQLEAQQASLRENRIIITALAIGLILVFVIVYLILNRTRKKHELALQEKELEYRKSQISAIIDSQEKERKRFAQDIHDGFGQMISILNMNIASLQEKETPEEKATLFDQSVTILDGMYEELRTICFDLMPQTLVKQGLKEAIREFAARINIAGKLKIETQMHAADTRFDDLIEVSIFRITQEWINNIIKHSNADKVSIQLTSDEHELTLIIEDNGGGFDKNLMFNSMGNGWKNISSRANLMMAEINLDTSPQANQTTFIVNVPLSGTTIYHDEGIENEIKK</sequence>
<dbReference type="InterPro" id="IPR050482">
    <property type="entry name" value="Sensor_HK_TwoCompSys"/>
</dbReference>
<dbReference type="Gene3D" id="1.20.5.1930">
    <property type="match status" value="1"/>
</dbReference>
<dbReference type="GO" id="GO:0016020">
    <property type="term" value="C:membrane"/>
    <property type="evidence" value="ECO:0007669"/>
    <property type="project" value="InterPro"/>
</dbReference>
<evidence type="ECO:0000259" key="12">
    <source>
        <dbReference type="Pfam" id="PF02518"/>
    </source>
</evidence>
<dbReference type="AlphaFoldDB" id="A0A975A105"/>
<reference evidence="14" key="1">
    <citation type="submission" date="2021-02" db="EMBL/GenBank/DDBJ databases">
        <title>Fulvivirga sp. S481 isolated from sea water.</title>
        <authorList>
            <person name="Bae S.S."/>
            <person name="Baek K."/>
        </authorList>
    </citation>
    <scope>NUCLEOTIDE SEQUENCE</scope>
    <source>
        <strain evidence="14">S481</strain>
    </source>
</reference>
<feature type="transmembrane region" description="Helical" evidence="11">
    <location>
        <begin position="414"/>
        <end position="434"/>
    </location>
</feature>
<evidence type="ECO:0000259" key="13">
    <source>
        <dbReference type="Pfam" id="PF07730"/>
    </source>
</evidence>
<evidence type="ECO:0000256" key="4">
    <source>
        <dbReference type="ARBA" id="ARBA00022679"/>
    </source>
</evidence>
<feature type="domain" description="Histidine kinase/HSP90-like ATPase" evidence="12">
    <location>
        <begin position="573"/>
        <end position="663"/>
    </location>
</feature>
<feature type="coiled-coil region" evidence="10">
    <location>
        <begin position="379"/>
        <end position="412"/>
    </location>
</feature>
<keyword evidence="9" id="KW-0802">TPR repeat</keyword>
<comment type="catalytic activity">
    <reaction evidence="1">
        <text>ATP + protein L-histidine = ADP + protein N-phospho-L-histidine.</text>
        <dbReference type="EC" id="2.7.13.3"/>
    </reaction>
</comment>
<evidence type="ECO:0000256" key="5">
    <source>
        <dbReference type="ARBA" id="ARBA00022741"/>
    </source>
</evidence>
<dbReference type="SMART" id="SM00028">
    <property type="entry name" value="TPR"/>
    <property type="match status" value="7"/>
</dbReference>
<keyword evidence="5" id="KW-0547">Nucleotide-binding</keyword>
<dbReference type="Pfam" id="PF02518">
    <property type="entry name" value="HATPase_c"/>
    <property type="match status" value="1"/>
</dbReference>
<dbReference type="RefSeq" id="WP_205722422.1">
    <property type="nucleotide sequence ID" value="NZ_CP070608.1"/>
</dbReference>
<dbReference type="EMBL" id="CP070608">
    <property type="protein sequence ID" value="QSE97914.1"/>
    <property type="molecule type" value="Genomic_DNA"/>
</dbReference>
<dbReference type="KEGG" id="fuv:JR347_02165"/>
<evidence type="ECO:0000256" key="9">
    <source>
        <dbReference type="PROSITE-ProRule" id="PRU00339"/>
    </source>
</evidence>
<evidence type="ECO:0000256" key="6">
    <source>
        <dbReference type="ARBA" id="ARBA00022777"/>
    </source>
</evidence>
<keyword evidence="8" id="KW-0902">Two-component regulatory system</keyword>
<dbReference type="GO" id="GO:0046983">
    <property type="term" value="F:protein dimerization activity"/>
    <property type="evidence" value="ECO:0007669"/>
    <property type="project" value="InterPro"/>
</dbReference>
<protein>
    <recommendedName>
        <fullName evidence="2">histidine kinase</fullName>
        <ecNumber evidence="2">2.7.13.3</ecNumber>
    </recommendedName>
</protein>
<dbReference type="Pfam" id="PF07730">
    <property type="entry name" value="HisKA_3"/>
    <property type="match status" value="1"/>
</dbReference>
<dbReference type="InterPro" id="IPR011990">
    <property type="entry name" value="TPR-like_helical_dom_sf"/>
</dbReference>
<dbReference type="InterPro" id="IPR011712">
    <property type="entry name" value="Sig_transdc_His_kin_sub3_dim/P"/>
</dbReference>
<keyword evidence="10" id="KW-0175">Coiled coil</keyword>
<dbReference type="SUPFAM" id="SSF48452">
    <property type="entry name" value="TPR-like"/>
    <property type="match status" value="2"/>
</dbReference>
<keyword evidence="11" id="KW-0812">Transmembrane</keyword>
<keyword evidence="6" id="KW-0418">Kinase</keyword>
<dbReference type="GO" id="GO:0000155">
    <property type="term" value="F:phosphorelay sensor kinase activity"/>
    <property type="evidence" value="ECO:0007669"/>
    <property type="project" value="InterPro"/>
</dbReference>
<keyword evidence="3" id="KW-0597">Phosphoprotein</keyword>
<dbReference type="Proteomes" id="UP000662783">
    <property type="component" value="Chromosome"/>
</dbReference>
<dbReference type="PROSITE" id="PS50005">
    <property type="entry name" value="TPR"/>
    <property type="match status" value="2"/>
</dbReference>
<evidence type="ECO:0000256" key="11">
    <source>
        <dbReference type="SAM" id="Phobius"/>
    </source>
</evidence>
<dbReference type="PANTHER" id="PTHR24421">
    <property type="entry name" value="NITRATE/NITRITE SENSOR PROTEIN NARX-RELATED"/>
    <property type="match status" value="1"/>
</dbReference>
<dbReference type="Gene3D" id="3.30.565.10">
    <property type="entry name" value="Histidine kinase-like ATPase, C-terminal domain"/>
    <property type="match status" value="1"/>
</dbReference>
<gene>
    <name evidence="14" type="ORF">JR347_02165</name>
</gene>
<dbReference type="GO" id="GO:0005524">
    <property type="term" value="F:ATP binding"/>
    <property type="evidence" value="ECO:0007669"/>
    <property type="project" value="UniProtKB-KW"/>
</dbReference>
<evidence type="ECO:0000256" key="7">
    <source>
        <dbReference type="ARBA" id="ARBA00022840"/>
    </source>
</evidence>
<dbReference type="InterPro" id="IPR003594">
    <property type="entry name" value="HATPase_dom"/>
</dbReference>
<proteinExistence type="predicted"/>
<dbReference type="InterPro" id="IPR036890">
    <property type="entry name" value="HATPase_C_sf"/>
</dbReference>
<dbReference type="InterPro" id="IPR019734">
    <property type="entry name" value="TPR_rpt"/>
</dbReference>
<dbReference type="EC" id="2.7.13.3" evidence="2"/>
<name>A0A975A105_9BACT</name>
<evidence type="ECO:0000256" key="3">
    <source>
        <dbReference type="ARBA" id="ARBA00022553"/>
    </source>
</evidence>
<organism evidence="14 15">
    <name type="scientific">Fulvivirga lutea</name>
    <dbReference type="NCBI Taxonomy" id="2810512"/>
    <lineage>
        <taxon>Bacteria</taxon>
        <taxon>Pseudomonadati</taxon>
        <taxon>Bacteroidota</taxon>
        <taxon>Cytophagia</taxon>
        <taxon>Cytophagales</taxon>
        <taxon>Fulvivirgaceae</taxon>
        <taxon>Fulvivirga</taxon>
    </lineage>
</organism>
<feature type="domain" description="Signal transduction histidine kinase subgroup 3 dimerisation and phosphoacceptor" evidence="13">
    <location>
        <begin position="467"/>
        <end position="532"/>
    </location>
</feature>
<keyword evidence="4" id="KW-0808">Transferase</keyword>
<keyword evidence="11" id="KW-0472">Membrane</keyword>
<feature type="repeat" description="TPR" evidence="9">
    <location>
        <begin position="297"/>
        <end position="330"/>
    </location>
</feature>
<evidence type="ECO:0000256" key="10">
    <source>
        <dbReference type="SAM" id="Coils"/>
    </source>
</evidence>
<evidence type="ECO:0000256" key="1">
    <source>
        <dbReference type="ARBA" id="ARBA00000085"/>
    </source>
</evidence>
<evidence type="ECO:0000256" key="2">
    <source>
        <dbReference type="ARBA" id="ARBA00012438"/>
    </source>
</evidence>
<keyword evidence="7" id="KW-0067">ATP-binding</keyword>